<organism evidence="1 2">
    <name type="scientific">Polarella glacialis</name>
    <name type="common">Dinoflagellate</name>
    <dbReference type="NCBI Taxonomy" id="89957"/>
    <lineage>
        <taxon>Eukaryota</taxon>
        <taxon>Sar</taxon>
        <taxon>Alveolata</taxon>
        <taxon>Dinophyceae</taxon>
        <taxon>Suessiales</taxon>
        <taxon>Suessiaceae</taxon>
        <taxon>Polarella</taxon>
    </lineage>
</organism>
<evidence type="ECO:0000313" key="2">
    <source>
        <dbReference type="Proteomes" id="UP000654075"/>
    </source>
</evidence>
<sequence length="421" mass="48041">MDTGPPSQTDFLVLKTLIDEASQLKSLHKTRAPNREPNEAGEWQCGGCRRFLPVQFFCANTRSPRIPVAFYCRDCDVQRARAYYRTLRGNVKRLSAAARYRSNRRNQVCTLTIHDIFCMLWNQKGRCSYSGVAMEILIPNSHWRMSLERKDNNCGYTPGNCVLIAAEFNTSDFSRYAGVVLEHVTGTAQWSACKVHSVSGMRSRNVDLGLLTEDIQQARSKSFRGGRSRTRVREPNALGEFQCCKCKAYKSLPDFSRHPTSSCGIQSYCRACQKHIRCNHRRTLRGLVQQMLSGARQSSLSRQQVYALEPDHILVKLWLQGGRCFYSGVLLEYQDYHTDWQMSLERLDNSIGYTWENCVLIVLEFQTADNSRNKAKTEVFGTAQWSRAKVAHVWGESSGEEVLRAVQPYDCQGEFSPKGFM</sequence>
<evidence type="ECO:0000313" key="1">
    <source>
        <dbReference type="EMBL" id="CAE8600861.1"/>
    </source>
</evidence>
<keyword evidence="2" id="KW-1185">Reference proteome</keyword>
<gene>
    <name evidence="1" type="ORF">PGLA1383_LOCUS19165</name>
</gene>
<dbReference type="Gene3D" id="3.30.40.220">
    <property type="match status" value="2"/>
</dbReference>
<dbReference type="EMBL" id="CAJNNV010012520">
    <property type="protein sequence ID" value="CAE8600861.1"/>
    <property type="molecule type" value="Genomic_DNA"/>
</dbReference>
<proteinExistence type="predicted"/>
<protein>
    <submittedName>
        <fullName evidence="1">Uncharacterized protein</fullName>
    </submittedName>
</protein>
<dbReference type="Proteomes" id="UP000654075">
    <property type="component" value="Unassembled WGS sequence"/>
</dbReference>
<dbReference type="AlphaFoldDB" id="A0A813EPE7"/>
<reference evidence="1" key="1">
    <citation type="submission" date="2021-02" db="EMBL/GenBank/DDBJ databases">
        <authorList>
            <person name="Dougan E. K."/>
            <person name="Rhodes N."/>
            <person name="Thang M."/>
            <person name="Chan C."/>
        </authorList>
    </citation>
    <scope>NUCLEOTIDE SEQUENCE</scope>
</reference>
<name>A0A813EPE7_POLGL</name>
<comment type="caution">
    <text evidence="1">The sequence shown here is derived from an EMBL/GenBank/DDBJ whole genome shotgun (WGS) entry which is preliminary data.</text>
</comment>
<accession>A0A813EPE7</accession>